<dbReference type="InterPro" id="IPR000182">
    <property type="entry name" value="GNAT_dom"/>
</dbReference>
<dbReference type="Proteomes" id="UP000633219">
    <property type="component" value="Unassembled WGS sequence"/>
</dbReference>
<reference evidence="2" key="1">
    <citation type="submission" date="2021-01" db="EMBL/GenBank/DDBJ databases">
        <title>Rhizobium sp. strain KVB221 16S ribosomal RNA gene Genome sequencing and assembly.</title>
        <authorList>
            <person name="Kang M."/>
        </authorList>
    </citation>
    <scope>NUCLEOTIDE SEQUENCE</scope>
    <source>
        <strain evidence="2">KVB221</strain>
    </source>
</reference>
<dbReference type="SUPFAM" id="SSF55729">
    <property type="entry name" value="Acyl-CoA N-acyltransferases (Nat)"/>
    <property type="match status" value="1"/>
</dbReference>
<evidence type="ECO:0000313" key="3">
    <source>
        <dbReference type="Proteomes" id="UP000633219"/>
    </source>
</evidence>
<dbReference type="PANTHER" id="PTHR43792:SF16">
    <property type="entry name" value="N-ACETYLTRANSFERASE DOMAIN-CONTAINING PROTEIN"/>
    <property type="match status" value="1"/>
</dbReference>
<dbReference type="PANTHER" id="PTHR43792">
    <property type="entry name" value="GNAT FAMILY, PUTATIVE (AFU_ORTHOLOGUE AFUA_3G00765)-RELATED-RELATED"/>
    <property type="match status" value="1"/>
</dbReference>
<protein>
    <submittedName>
        <fullName evidence="2">GNAT family N-acetyltransferase</fullName>
    </submittedName>
</protein>
<gene>
    <name evidence="2" type="ORF">JJB09_24050</name>
</gene>
<keyword evidence="3" id="KW-1185">Reference proteome</keyword>
<comment type="caution">
    <text evidence="2">The sequence shown here is derived from an EMBL/GenBank/DDBJ whole genome shotgun (WGS) entry which is preliminary data.</text>
</comment>
<dbReference type="Pfam" id="PF13302">
    <property type="entry name" value="Acetyltransf_3"/>
    <property type="match status" value="1"/>
</dbReference>
<dbReference type="PROSITE" id="PS51186">
    <property type="entry name" value="GNAT"/>
    <property type="match status" value="1"/>
</dbReference>
<dbReference type="RefSeq" id="WP_201663637.1">
    <property type="nucleotide sequence ID" value="NZ_JAEQNC010000018.1"/>
</dbReference>
<name>A0A936YW10_9HYPH</name>
<feature type="domain" description="N-acetyltransferase" evidence="1">
    <location>
        <begin position="7"/>
        <end position="171"/>
    </location>
</feature>
<dbReference type="GO" id="GO:0016747">
    <property type="term" value="F:acyltransferase activity, transferring groups other than amino-acyl groups"/>
    <property type="evidence" value="ECO:0007669"/>
    <property type="project" value="InterPro"/>
</dbReference>
<dbReference type="InterPro" id="IPR016181">
    <property type="entry name" value="Acyl_CoA_acyltransferase"/>
</dbReference>
<evidence type="ECO:0000313" key="2">
    <source>
        <dbReference type="EMBL" id="MBL0375091.1"/>
    </source>
</evidence>
<sequence length="174" mass="19785">MIETARLLLRPLTVDDFQSYIPLWQEELGPDGAPSRLPVLRPEEVWARLLRWIGHWSAYGFGPFVVIDRESGDLCGEVGFGYFHRSNGEAFDTAPEGMWKIDKAHRGKGFASESIEAVCIWLDQTLQAERSVCMIDPINTASRKLAERFGFRAYDEVTYRGDAVILFERAKRTG</sequence>
<dbReference type="AlphaFoldDB" id="A0A936YW10"/>
<dbReference type="InterPro" id="IPR051531">
    <property type="entry name" value="N-acetyltransferase"/>
</dbReference>
<dbReference type="EMBL" id="JAEQNC010000018">
    <property type="protein sequence ID" value="MBL0375091.1"/>
    <property type="molecule type" value="Genomic_DNA"/>
</dbReference>
<evidence type="ECO:0000259" key="1">
    <source>
        <dbReference type="PROSITE" id="PS51186"/>
    </source>
</evidence>
<proteinExistence type="predicted"/>
<organism evidence="2 3">
    <name type="scientific">Rhizobium setariae</name>
    <dbReference type="NCBI Taxonomy" id="2801340"/>
    <lineage>
        <taxon>Bacteria</taxon>
        <taxon>Pseudomonadati</taxon>
        <taxon>Pseudomonadota</taxon>
        <taxon>Alphaproteobacteria</taxon>
        <taxon>Hyphomicrobiales</taxon>
        <taxon>Rhizobiaceae</taxon>
        <taxon>Rhizobium/Agrobacterium group</taxon>
        <taxon>Rhizobium</taxon>
    </lineage>
</organism>
<accession>A0A936YW10</accession>
<dbReference type="Gene3D" id="3.40.630.30">
    <property type="match status" value="1"/>
</dbReference>